<accession>A0A8T5GCU0</accession>
<evidence type="ECO:0000256" key="1">
    <source>
        <dbReference type="ARBA" id="ARBA00001946"/>
    </source>
</evidence>
<dbReference type="InterPro" id="IPR015797">
    <property type="entry name" value="NUDIX_hydrolase-like_dom_sf"/>
</dbReference>
<dbReference type="PROSITE" id="PS00893">
    <property type="entry name" value="NUDIX_BOX"/>
    <property type="match status" value="1"/>
</dbReference>
<dbReference type="PROSITE" id="PS51462">
    <property type="entry name" value="NUDIX"/>
    <property type="match status" value="1"/>
</dbReference>
<dbReference type="GO" id="GO:0016787">
    <property type="term" value="F:hydrolase activity"/>
    <property type="evidence" value="ECO:0007669"/>
    <property type="project" value="UniProtKB-KW"/>
</dbReference>
<dbReference type="AlphaFoldDB" id="A0A8T5GCU0"/>
<comment type="caution">
    <text evidence="4">The sequence shown here is derived from an EMBL/GenBank/DDBJ whole genome shotgun (WGS) entry which is preliminary data.</text>
</comment>
<gene>
    <name evidence="4" type="ORF">HON47_00010</name>
</gene>
<dbReference type="PANTHER" id="PTHR43046">
    <property type="entry name" value="GDP-MANNOSE MANNOSYL HYDROLASE"/>
    <property type="match status" value="1"/>
</dbReference>
<dbReference type="SUPFAM" id="SSF55811">
    <property type="entry name" value="Nudix"/>
    <property type="match status" value="1"/>
</dbReference>
<evidence type="ECO:0000256" key="2">
    <source>
        <dbReference type="ARBA" id="ARBA00022801"/>
    </source>
</evidence>
<dbReference type="Pfam" id="PF00293">
    <property type="entry name" value="NUDIX"/>
    <property type="match status" value="1"/>
</dbReference>
<evidence type="ECO:0000313" key="5">
    <source>
        <dbReference type="Proteomes" id="UP000722459"/>
    </source>
</evidence>
<evidence type="ECO:0000259" key="3">
    <source>
        <dbReference type="PROSITE" id="PS51462"/>
    </source>
</evidence>
<organism evidence="4 5">
    <name type="scientific">Candidatus Iainarchaeum sp</name>
    <dbReference type="NCBI Taxonomy" id="3101447"/>
    <lineage>
        <taxon>Archaea</taxon>
        <taxon>Candidatus Iainarchaeota</taxon>
        <taxon>Candidatus Iainarchaeia</taxon>
        <taxon>Candidatus Iainarchaeales</taxon>
        <taxon>Candidatus Iainarchaeaceae</taxon>
        <taxon>Candidatus Iainarchaeum</taxon>
    </lineage>
</organism>
<reference evidence="4" key="1">
    <citation type="journal article" date="2021" name="ISME J.">
        <title>Mercury methylation by metabolically versatile and cosmopolitan marine bacteria.</title>
        <authorList>
            <person name="Lin H."/>
            <person name="Ascher D.B."/>
            <person name="Myung Y."/>
            <person name="Lamborg C.H."/>
            <person name="Hallam S.J."/>
            <person name="Gionfriddo C.M."/>
            <person name="Holt K.E."/>
            <person name="Moreau J.W."/>
        </authorList>
    </citation>
    <scope>NUCLEOTIDE SEQUENCE</scope>
    <source>
        <strain evidence="4">SI075_bin30</strain>
    </source>
</reference>
<dbReference type="InterPro" id="IPR020084">
    <property type="entry name" value="NUDIX_hydrolase_CS"/>
</dbReference>
<comment type="cofactor">
    <cofactor evidence="1">
        <name>Mg(2+)</name>
        <dbReference type="ChEBI" id="CHEBI:18420"/>
    </cofactor>
</comment>
<name>A0A8T5GCU0_9ARCH</name>
<proteinExistence type="predicted"/>
<feature type="domain" description="Nudix hydrolase" evidence="3">
    <location>
        <begin position="5"/>
        <end position="125"/>
    </location>
</feature>
<evidence type="ECO:0000313" key="4">
    <source>
        <dbReference type="EMBL" id="MBT4869944.1"/>
    </source>
</evidence>
<dbReference type="InterPro" id="IPR020476">
    <property type="entry name" value="Nudix_hydrolase"/>
</dbReference>
<dbReference type="InterPro" id="IPR000086">
    <property type="entry name" value="NUDIX_hydrolase_dom"/>
</dbReference>
<dbReference type="Proteomes" id="UP000722459">
    <property type="component" value="Unassembled WGS sequence"/>
</dbReference>
<keyword evidence="2 4" id="KW-0378">Hydrolase</keyword>
<dbReference type="EMBL" id="JABJNZ010000001">
    <property type="protein sequence ID" value="MBT4869944.1"/>
    <property type="molecule type" value="Genomic_DNA"/>
</dbReference>
<sequence length="133" mass="15573">MTRDLYEVRVGAYIFNDKDEMLFLLNNDNTWGILGGHMEKGEQIEETLHREIKEETNLEVDMIKMFDVTTVHHVNSLVLGFACKYKSGTVILQEEEVKDYKWVQIEKMNEFELTFPLLPEMATKALEIINTKN</sequence>
<dbReference type="PANTHER" id="PTHR43046:SF14">
    <property type="entry name" value="MUTT_NUDIX FAMILY PROTEIN"/>
    <property type="match status" value="1"/>
</dbReference>
<protein>
    <submittedName>
        <fullName evidence="4">NUDIX hydrolase</fullName>
    </submittedName>
</protein>
<dbReference type="PRINTS" id="PR00502">
    <property type="entry name" value="NUDIXFAMILY"/>
</dbReference>
<dbReference type="Gene3D" id="3.90.79.10">
    <property type="entry name" value="Nucleoside Triphosphate Pyrophosphohydrolase"/>
    <property type="match status" value="1"/>
</dbReference>